<dbReference type="Pfam" id="PF13672">
    <property type="entry name" value="PP2C_2"/>
    <property type="match status" value="1"/>
</dbReference>
<dbReference type="NCBIfam" id="NF033484">
    <property type="entry name" value="Stp1_PP2C_phos"/>
    <property type="match status" value="1"/>
</dbReference>
<dbReference type="PATRIC" id="fig|520764.3.peg.1978"/>
<dbReference type="AlphaFoldDB" id="A0A140L4T7"/>
<reference evidence="2 3" key="1">
    <citation type="submission" date="2015-12" db="EMBL/GenBank/DDBJ databases">
        <title>Draft genome sequnece of Fervidicola ferrireducens strain Y170.</title>
        <authorList>
            <person name="Patel B.K."/>
        </authorList>
    </citation>
    <scope>NUCLEOTIDE SEQUENCE [LARGE SCALE GENOMIC DNA]</scope>
    <source>
        <strain evidence="2 3">Y170</strain>
    </source>
</reference>
<evidence type="ECO:0000259" key="1">
    <source>
        <dbReference type="PROSITE" id="PS51746"/>
    </source>
</evidence>
<dbReference type="PANTHER" id="PTHR13832:SF860">
    <property type="entry name" value="PROTEIN PHOSPHATASE PHPP"/>
    <property type="match status" value="1"/>
</dbReference>
<dbReference type="PROSITE" id="PS51746">
    <property type="entry name" value="PPM_2"/>
    <property type="match status" value="1"/>
</dbReference>
<feature type="domain" description="PPM-type phosphatase" evidence="1">
    <location>
        <begin position="2"/>
        <end position="243"/>
    </location>
</feature>
<proteinExistence type="predicted"/>
<dbReference type="RefSeq" id="WP_066354173.1">
    <property type="nucleotide sequence ID" value="NZ_LOED01000025.1"/>
</dbReference>
<dbReference type="EC" id="3.1.3.16" evidence="2"/>
<dbReference type="SMART" id="SM00332">
    <property type="entry name" value="PP2Cc"/>
    <property type="match status" value="1"/>
</dbReference>
<dbReference type="GO" id="GO:0004722">
    <property type="term" value="F:protein serine/threonine phosphatase activity"/>
    <property type="evidence" value="ECO:0007669"/>
    <property type="project" value="UniProtKB-EC"/>
</dbReference>
<dbReference type="PANTHER" id="PTHR13832">
    <property type="entry name" value="PROTEIN PHOSPHATASE 2C"/>
    <property type="match status" value="1"/>
</dbReference>
<evidence type="ECO:0000313" key="2">
    <source>
        <dbReference type="EMBL" id="KXG75562.1"/>
    </source>
</evidence>
<dbReference type="FunCoup" id="A0A140L4T7">
    <property type="interactions" value="115"/>
</dbReference>
<dbReference type="OrthoDB" id="9801841at2"/>
<keyword evidence="3" id="KW-1185">Reference proteome</keyword>
<dbReference type="EMBL" id="LOED01000025">
    <property type="protein sequence ID" value="KXG75562.1"/>
    <property type="molecule type" value="Genomic_DNA"/>
</dbReference>
<gene>
    <name evidence="2" type="primary">stp_1</name>
    <name evidence="2" type="ORF">AN618_18400</name>
</gene>
<dbReference type="SMART" id="SM00331">
    <property type="entry name" value="PP2C_SIG"/>
    <property type="match status" value="1"/>
</dbReference>
<dbReference type="Gene3D" id="3.60.40.10">
    <property type="entry name" value="PPM-type phosphatase domain"/>
    <property type="match status" value="1"/>
</dbReference>
<dbReference type="CDD" id="cd00143">
    <property type="entry name" value="PP2Cc"/>
    <property type="match status" value="1"/>
</dbReference>
<evidence type="ECO:0000313" key="3">
    <source>
        <dbReference type="Proteomes" id="UP000070427"/>
    </source>
</evidence>
<dbReference type="STRING" id="520764.AN618_18400"/>
<dbReference type="InterPro" id="IPR015655">
    <property type="entry name" value="PP2C"/>
</dbReference>
<dbReference type="SUPFAM" id="SSF81606">
    <property type="entry name" value="PP2C-like"/>
    <property type="match status" value="1"/>
</dbReference>
<accession>A0A140L4T7</accession>
<dbReference type="InParanoid" id="A0A140L4T7"/>
<dbReference type="InterPro" id="IPR001932">
    <property type="entry name" value="PPM-type_phosphatase-like_dom"/>
</dbReference>
<protein>
    <submittedName>
        <fullName evidence="2">Serine/threonine phosphatase stp</fullName>
        <ecNumber evidence="2">3.1.3.16</ecNumber>
    </submittedName>
</protein>
<sequence>MIHCAKSDRGRVRPNNEDAFYIPEDMNEPLLFIVADGMGGHNAGEVASRLAVEEISSYIKTKYDAKSFQDDVALLIKEAFMAANEKIYKTSLESEEWAGMGTTATLALFKDGKVYIGHVGDSRAYMLRSGHLRQLTKDHSLVWQLMEEGRLTAQEIKYHPMRNVITRALGVDDKVDVDISDYAYKSGDIFLLCSDGLTNMLDDERIKEIILSADSVEAAAERLVQAANNLGGYDNITVELILVD</sequence>
<comment type="caution">
    <text evidence="2">The sequence shown here is derived from an EMBL/GenBank/DDBJ whole genome shotgun (WGS) entry which is preliminary data.</text>
</comment>
<organism evidence="2 3">
    <name type="scientific">Fervidicola ferrireducens</name>
    <dbReference type="NCBI Taxonomy" id="520764"/>
    <lineage>
        <taxon>Bacteria</taxon>
        <taxon>Bacillati</taxon>
        <taxon>Bacillota</taxon>
        <taxon>Clostridia</taxon>
        <taxon>Thermosediminibacterales</taxon>
        <taxon>Thermosediminibacteraceae</taxon>
        <taxon>Fervidicola</taxon>
    </lineage>
</organism>
<dbReference type="InterPro" id="IPR036457">
    <property type="entry name" value="PPM-type-like_dom_sf"/>
</dbReference>
<keyword evidence="2" id="KW-0378">Hydrolase</keyword>
<name>A0A140L4T7_9FIRM</name>
<dbReference type="Proteomes" id="UP000070427">
    <property type="component" value="Unassembled WGS sequence"/>
</dbReference>